<gene>
    <name evidence="3" type="ORF">GCM10011389_08640</name>
</gene>
<dbReference type="Proteomes" id="UP000642571">
    <property type="component" value="Unassembled WGS sequence"/>
</dbReference>
<name>A0ABQ1PTW7_9BACI</name>
<dbReference type="RefSeq" id="WP_188651252.1">
    <property type="nucleotide sequence ID" value="NZ_BMIN01000003.1"/>
</dbReference>
<evidence type="ECO:0000259" key="2">
    <source>
        <dbReference type="PROSITE" id="PS50975"/>
    </source>
</evidence>
<keyword evidence="4" id="KW-1185">Reference proteome</keyword>
<evidence type="ECO:0000313" key="3">
    <source>
        <dbReference type="EMBL" id="GGD03413.1"/>
    </source>
</evidence>
<dbReference type="SUPFAM" id="SSF56059">
    <property type="entry name" value="Glutathione synthetase ATP-binding domain-like"/>
    <property type="match status" value="1"/>
</dbReference>
<dbReference type="InterPro" id="IPR013651">
    <property type="entry name" value="ATP-grasp_RimK-type"/>
</dbReference>
<dbReference type="Gene3D" id="3.30.470.20">
    <property type="entry name" value="ATP-grasp fold, B domain"/>
    <property type="match status" value="1"/>
</dbReference>
<reference evidence="4" key="1">
    <citation type="journal article" date="2019" name="Int. J. Syst. Evol. Microbiol.">
        <title>The Global Catalogue of Microorganisms (GCM) 10K type strain sequencing project: providing services to taxonomists for standard genome sequencing and annotation.</title>
        <authorList>
            <consortium name="The Broad Institute Genomics Platform"/>
            <consortium name="The Broad Institute Genome Sequencing Center for Infectious Disease"/>
            <person name="Wu L."/>
            <person name="Ma J."/>
        </authorList>
    </citation>
    <scope>NUCLEOTIDE SEQUENCE [LARGE SCALE GENOMIC DNA]</scope>
    <source>
        <strain evidence="4">CGMCC 1.15353</strain>
    </source>
</reference>
<keyword evidence="1" id="KW-0067">ATP-binding</keyword>
<dbReference type="GO" id="GO:0016874">
    <property type="term" value="F:ligase activity"/>
    <property type="evidence" value="ECO:0007669"/>
    <property type="project" value="UniProtKB-KW"/>
</dbReference>
<protein>
    <submittedName>
        <fullName evidence="3">Alpha-L-glutamate ligase</fullName>
    </submittedName>
</protein>
<evidence type="ECO:0000256" key="1">
    <source>
        <dbReference type="PROSITE-ProRule" id="PRU00409"/>
    </source>
</evidence>
<dbReference type="PANTHER" id="PTHR21621:SF0">
    <property type="entry name" value="BETA-CITRYLGLUTAMATE SYNTHASE B-RELATED"/>
    <property type="match status" value="1"/>
</dbReference>
<keyword evidence="1" id="KW-0547">Nucleotide-binding</keyword>
<dbReference type="Gene3D" id="3.40.50.20">
    <property type="match status" value="1"/>
</dbReference>
<dbReference type="Pfam" id="PF08443">
    <property type="entry name" value="RimK"/>
    <property type="match status" value="1"/>
</dbReference>
<dbReference type="PROSITE" id="PS50975">
    <property type="entry name" value="ATP_GRASP"/>
    <property type="match status" value="1"/>
</dbReference>
<dbReference type="InterPro" id="IPR011761">
    <property type="entry name" value="ATP-grasp"/>
</dbReference>
<proteinExistence type="predicted"/>
<keyword evidence="3" id="KW-0436">Ligase</keyword>
<dbReference type="EMBL" id="BMIN01000003">
    <property type="protein sequence ID" value="GGD03413.1"/>
    <property type="molecule type" value="Genomic_DNA"/>
</dbReference>
<accession>A0ABQ1PTW7</accession>
<dbReference type="PANTHER" id="PTHR21621">
    <property type="entry name" value="RIBOSOMAL PROTEIN S6 MODIFICATION PROTEIN"/>
    <property type="match status" value="1"/>
</dbReference>
<comment type="caution">
    <text evidence="3">The sequence shown here is derived from an EMBL/GenBank/DDBJ whole genome shotgun (WGS) entry which is preliminary data.</text>
</comment>
<sequence length="287" mass="32362">MNGWLIYSDQDADRNQAFIKWMIEEAAQKGLQLTFVPKEKITIGIRNSRPVVLLQGEEASLPSFAIIRTIDSMLTLHFEELGVKTFNSSHVSEICNNKWKTHQYLAPHDIPMMETFFLKGVDFNPTEAPLPYPYIIKKVDSRGGKDVHWIDSVEEASELAPTLKDQDLILQQPAPILGKDLRVFVVGQEIVAAILRESSSNFKANYTLGGSARLYPLSPKETAHIERIISLFSFGMVGIDFLFDEEGNLLLNEIEDVVGSRTLSAKSSINIVENYMNHIYTELKNSD</sequence>
<evidence type="ECO:0000313" key="4">
    <source>
        <dbReference type="Proteomes" id="UP000642571"/>
    </source>
</evidence>
<feature type="domain" description="ATP-grasp" evidence="2">
    <location>
        <begin position="102"/>
        <end position="280"/>
    </location>
</feature>
<organism evidence="3 4">
    <name type="scientific">Pontibacillus salipaludis</name>
    <dbReference type="NCBI Taxonomy" id="1697394"/>
    <lineage>
        <taxon>Bacteria</taxon>
        <taxon>Bacillati</taxon>
        <taxon>Bacillota</taxon>
        <taxon>Bacilli</taxon>
        <taxon>Bacillales</taxon>
        <taxon>Bacillaceae</taxon>
        <taxon>Pontibacillus</taxon>
    </lineage>
</organism>